<dbReference type="EMBL" id="CACRUM010000073">
    <property type="protein sequence ID" value="VYU44727.1"/>
    <property type="molecule type" value="Genomic_DNA"/>
</dbReference>
<gene>
    <name evidence="1" type="ORF">RILFYP67_01921</name>
</gene>
<name>A0A6N3EYH0_9FIRM</name>
<protein>
    <submittedName>
        <fullName evidence="1">Uncharacterized protein</fullName>
    </submittedName>
</protein>
<accession>A0A6N3EYH0</accession>
<organism evidence="1">
    <name type="scientific">Roseburia intestinalis</name>
    <dbReference type="NCBI Taxonomy" id="166486"/>
    <lineage>
        <taxon>Bacteria</taxon>
        <taxon>Bacillati</taxon>
        <taxon>Bacillota</taxon>
        <taxon>Clostridia</taxon>
        <taxon>Lachnospirales</taxon>
        <taxon>Lachnospiraceae</taxon>
        <taxon>Roseburia</taxon>
    </lineage>
</organism>
<reference evidence="1" key="1">
    <citation type="submission" date="2019-11" db="EMBL/GenBank/DDBJ databases">
        <authorList>
            <person name="Feng L."/>
        </authorList>
    </citation>
    <scope>NUCLEOTIDE SEQUENCE</scope>
    <source>
        <strain evidence="1">RintestinalisLFYP67</strain>
    </source>
</reference>
<dbReference type="AlphaFoldDB" id="A0A6N3EYH0"/>
<sequence length="167" mass="19168">MCQKIFGQPCIVIDHFPQTSAGICAKISLTTLSFPATILSTLPHSRHNNPGEKVQYSTKRNRACKQQYQFQKITKPINKKMIVSDAKSSPNIGKYLIFSPLSNLFQFFHNKSKQLCLFPPSQKTDRHTMPLSTVPSQNFHLQNKYHFLHCLYETKSALFQPVENQHC</sequence>
<proteinExistence type="predicted"/>
<evidence type="ECO:0000313" key="1">
    <source>
        <dbReference type="EMBL" id="VYU44727.1"/>
    </source>
</evidence>